<keyword evidence="3" id="KW-1185">Reference proteome</keyword>
<dbReference type="Gene3D" id="3.30.1490.300">
    <property type="match status" value="1"/>
</dbReference>
<feature type="domain" description="SHS2" evidence="1">
    <location>
        <begin position="1"/>
        <end position="171"/>
    </location>
</feature>
<organism evidence="2 3">
    <name type="scientific">Zeimonas arvi</name>
    <dbReference type="NCBI Taxonomy" id="2498847"/>
    <lineage>
        <taxon>Bacteria</taxon>
        <taxon>Pseudomonadati</taxon>
        <taxon>Pseudomonadota</taxon>
        <taxon>Betaproteobacteria</taxon>
        <taxon>Burkholderiales</taxon>
        <taxon>Burkholderiaceae</taxon>
        <taxon>Zeimonas</taxon>
    </lineage>
</organism>
<dbReference type="PANTHER" id="PTHR32432:SF3">
    <property type="entry name" value="ETHANOLAMINE UTILIZATION PROTEIN EUTJ"/>
    <property type="match status" value="1"/>
</dbReference>
<dbReference type="EMBL" id="VDUY01000006">
    <property type="protein sequence ID" value="TXL64351.1"/>
    <property type="molecule type" value="Genomic_DNA"/>
</dbReference>
<evidence type="ECO:0000313" key="2">
    <source>
        <dbReference type="EMBL" id="TXL64351.1"/>
    </source>
</evidence>
<dbReference type="NCBIfam" id="TIGR01175">
    <property type="entry name" value="pilM"/>
    <property type="match status" value="1"/>
</dbReference>
<sequence length="347" mass="37606">MVGIDLSASSVKVVELSRGQKAALRLERYAIEPIERGAIVDGNIEKPEAVADSLTRALKRCGTRAKEAALALPSGAVITKKISLPGGLREEDYEVQVETEASQYIPFPIDEVNLDFQILGPASSAEDEPDVEVLLAASRKEKVDDRVAVAEMAGLKPVVMDVEPYALRSAVDHVTGFLPDAGQGRIIAVFSIGQTTTSVTVVLNQQTIFEREQAFGGQQLTQELVRLYGLTPEEAEARKRTGDLPDNYQRDLLQPFVEQGATDIGRALQFFFTSTPYTRVDQILLAGGSAVVPGLVEAVAERTQVPTELLSPFKGMELSESIRERQLRGDAPALLVAAGLAMRRFDA</sequence>
<dbReference type="Proteomes" id="UP000321548">
    <property type="component" value="Unassembled WGS sequence"/>
</dbReference>
<dbReference type="PANTHER" id="PTHR32432">
    <property type="entry name" value="CELL DIVISION PROTEIN FTSA-RELATED"/>
    <property type="match status" value="1"/>
</dbReference>
<reference evidence="2 3" key="1">
    <citation type="submission" date="2019-06" db="EMBL/GenBank/DDBJ databases">
        <title>Quisquiliibacterium sp. nov., isolated from a maize field.</title>
        <authorList>
            <person name="Lin S.-Y."/>
            <person name="Tsai C.-F."/>
            <person name="Young C.-C."/>
        </authorList>
    </citation>
    <scope>NUCLEOTIDE SEQUENCE [LARGE SCALE GENOMIC DNA]</scope>
    <source>
        <strain evidence="2 3">CC-CFT501</strain>
    </source>
</reference>
<dbReference type="SMART" id="SM00842">
    <property type="entry name" value="FtsA"/>
    <property type="match status" value="1"/>
</dbReference>
<evidence type="ECO:0000313" key="3">
    <source>
        <dbReference type="Proteomes" id="UP000321548"/>
    </source>
</evidence>
<dbReference type="Pfam" id="PF11104">
    <property type="entry name" value="PilM_2"/>
    <property type="match status" value="1"/>
</dbReference>
<dbReference type="InterPro" id="IPR050696">
    <property type="entry name" value="FtsA/MreB"/>
</dbReference>
<name>A0A5C8NTD1_9BURK</name>
<dbReference type="CDD" id="cd24049">
    <property type="entry name" value="ASKHA_NBD_PilM"/>
    <property type="match status" value="1"/>
</dbReference>
<dbReference type="Gene3D" id="3.30.420.40">
    <property type="match status" value="2"/>
</dbReference>
<dbReference type="InterPro" id="IPR005883">
    <property type="entry name" value="PilM"/>
</dbReference>
<accession>A0A5C8NTD1</accession>
<evidence type="ECO:0000259" key="1">
    <source>
        <dbReference type="SMART" id="SM00842"/>
    </source>
</evidence>
<dbReference type="OrthoDB" id="9773403at2"/>
<dbReference type="GO" id="GO:0051301">
    <property type="term" value="P:cell division"/>
    <property type="evidence" value="ECO:0007669"/>
    <property type="project" value="InterPro"/>
</dbReference>
<dbReference type="PIRSF" id="PIRSF019169">
    <property type="entry name" value="PilM"/>
    <property type="match status" value="1"/>
</dbReference>
<gene>
    <name evidence="2" type="ORF">FHP08_15270</name>
</gene>
<proteinExistence type="predicted"/>
<dbReference type="InterPro" id="IPR043129">
    <property type="entry name" value="ATPase_NBD"/>
</dbReference>
<dbReference type="SUPFAM" id="SSF53067">
    <property type="entry name" value="Actin-like ATPase domain"/>
    <property type="match status" value="2"/>
</dbReference>
<dbReference type="InterPro" id="IPR003494">
    <property type="entry name" value="SHS2_FtsA"/>
</dbReference>
<comment type="caution">
    <text evidence="2">The sequence shown here is derived from an EMBL/GenBank/DDBJ whole genome shotgun (WGS) entry which is preliminary data.</text>
</comment>
<protein>
    <submittedName>
        <fullName evidence="2">Pilus assembly protein PilM</fullName>
    </submittedName>
</protein>
<dbReference type="AlphaFoldDB" id="A0A5C8NTD1"/>